<dbReference type="Pfam" id="PF25975">
    <property type="entry name" value="CzcB_C"/>
    <property type="match status" value="1"/>
</dbReference>
<feature type="domain" description="CusB-like beta-barrel" evidence="4">
    <location>
        <begin position="204"/>
        <end position="274"/>
    </location>
</feature>
<evidence type="ECO:0000259" key="6">
    <source>
        <dbReference type="Pfam" id="PF25975"/>
    </source>
</evidence>
<dbReference type="Proteomes" id="UP001594351">
    <property type="component" value="Unassembled WGS sequence"/>
</dbReference>
<dbReference type="EMBL" id="JBHPBY010000127">
    <property type="protein sequence ID" value="MFC1850825.1"/>
    <property type="molecule type" value="Genomic_DNA"/>
</dbReference>
<dbReference type="PANTHER" id="PTHR30097:SF4">
    <property type="entry name" value="SLR6042 PROTEIN"/>
    <property type="match status" value="1"/>
</dbReference>
<dbReference type="PANTHER" id="PTHR30097">
    <property type="entry name" value="CATION EFFLUX SYSTEM PROTEIN CUSB"/>
    <property type="match status" value="1"/>
</dbReference>
<name>A0ABV6YXA8_UNCC1</name>
<dbReference type="SUPFAM" id="SSF111369">
    <property type="entry name" value="HlyD-like secretion proteins"/>
    <property type="match status" value="1"/>
</dbReference>
<feature type="region of interest" description="Disordered" evidence="2">
    <location>
        <begin position="35"/>
        <end position="96"/>
    </location>
</feature>
<dbReference type="Pfam" id="PF25973">
    <property type="entry name" value="BSH_CzcB"/>
    <property type="match status" value="1"/>
</dbReference>
<dbReference type="Gene3D" id="2.40.30.170">
    <property type="match status" value="1"/>
</dbReference>
<dbReference type="InterPro" id="IPR058792">
    <property type="entry name" value="Beta-barrel_RND_2"/>
</dbReference>
<dbReference type="Gene3D" id="2.40.50.100">
    <property type="match status" value="1"/>
</dbReference>
<feature type="domain" description="CzcB-like C-terminal circularly permuted SH3-like" evidence="6">
    <location>
        <begin position="288"/>
        <end position="347"/>
    </location>
</feature>
<reference evidence="7 8" key="1">
    <citation type="submission" date="2024-09" db="EMBL/GenBank/DDBJ databases">
        <title>Laminarin stimulates single cell rates of sulfate reduction while oxygen inhibits transcriptomic activity in coastal marine sediment.</title>
        <authorList>
            <person name="Lindsay M."/>
            <person name="Orcutt B."/>
            <person name="Emerson D."/>
            <person name="Stepanauskas R."/>
            <person name="D'Angelo T."/>
        </authorList>
    </citation>
    <scope>NUCLEOTIDE SEQUENCE [LARGE SCALE GENOMIC DNA]</scope>
    <source>
        <strain evidence="7">SAG AM-311-K15</strain>
    </source>
</reference>
<evidence type="ECO:0000256" key="3">
    <source>
        <dbReference type="SAM" id="Phobius"/>
    </source>
</evidence>
<evidence type="ECO:0000259" key="5">
    <source>
        <dbReference type="Pfam" id="PF25973"/>
    </source>
</evidence>
<keyword evidence="3" id="KW-1133">Transmembrane helix</keyword>
<dbReference type="Pfam" id="PF25954">
    <property type="entry name" value="Beta-barrel_RND_2"/>
    <property type="match status" value="1"/>
</dbReference>
<sequence length="363" mass="40371">MSHKRARSIIITPAVILLIMTYGVLFSLADVHDHEDHEEQEIEKHSDEHESPGETEHDHEHEAPAETEPDGDHEAHEAGEHDQTDETPSVRLTEKDRSLAGISLDQVAQEYITKMIELPGEVGLNEDNVAHIVPRFPGIAFKINKKIGDKVKEGDIMAIVESNESLTTYPVKSLIEGTVIEKHITLGEFVSDESTIFTVANLSQVWINLAVYAKDSQKVKRGQKIEIEQIGTQLSIKGIISYLSPIYEEKSRSFIARVVVPNRGNNWKPGTFVKGLVPVKTPEKVPVVDIKAVQIWNEKQVVFIPKSNDEFIPVPVVLGDRDRTNVHIKEGLHPGDSYVKNGAFEIKAKLVTSTLGDHAGHGH</sequence>
<dbReference type="InterPro" id="IPR058649">
    <property type="entry name" value="CzcB_C"/>
</dbReference>
<comment type="caution">
    <text evidence="7">The sequence shown here is derived from an EMBL/GenBank/DDBJ whole genome shotgun (WGS) entry which is preliminary data.</text>
</comment>
<keyword evidence="3" id="KW-0812">Transmembrane</keyword>
<evidence type="ECO:0000259" key="4">
    <source>
        <dbReference type="Pfam" id="PF25954"/>
    </source>
</evidence>
<dbReference type="Gene3D" id="2.40.420.20">
    <property type="match status" value="1"/>
</dbReference>
<evidence type="ECO:0000313" key="8">
    <source>
        <dbReference type="Proteomes" id="UP001594351"/>
    </source>
</evidence>
<evidence type="ECO:0000313" key="7">
    <source>
        <dbReference type="EMBL" id="MFC1850825.1"/>
    </source>
</evidence>
<evidence type="ECO:0000256" key="1">
    <source>
        <dbReference type="ARBA" id="ARBA00022448"/>
    </source>
</evidence>
<keyword evidence="3" id="KW-0472">Membrane</keyword>
<dbReference type="InterPro" id="IPR051909">
    <property type="entry name" value="MFP_Cation_Efflux"/>
</dbReference>
<accession>A0ABV6YXA8</accession>
<keyword evidence="8" id="KW-1185">Reference proteome</keyword>
<keyword evidence="1" id="KW-0813">Transport</keyword>
<feature type="transmembrane region" description="Helical" evidence="3">
    <location>
        <begin position="9"/>
        <end position="29"/>
    </location>
</feature>
<protein>
    <submittedName>
        <fullName evidence="7">Efflux RND transporter periplasmic adaptor subunit</fullName>
    </submittedName>
</protein>
<feature type="compositionally biased region" description="Basic and acidic residues" evidence="2">
    <location>
        <begin position="35"/>
        <end position="84"/>
    </location>
</feature>
<proteinExistence type="predicted"/>
<dbReference type="InterPro" id="IPR058647">
    <property type="entry name" value="BSH_CzcB-like"/>
</dbReference>
<evidence type="ECO:0000256" key="2">
    <source>
        <dbReference type="SAM" id="MobiDB-lite"/>
    </source>
</evidence>
<organism evidence="7 8">
    <name type="scientific">candidate division CSSED10-310 bacterium</name>
    <dbReference type="NCBI Taxonomy" id="2855610"/>
    <lineage>
        <taxon>Bacteria</taxon>
        <taxon>Bacteria division CSSED10-310</taxon>
    </lineage>
</organism>
<gene>
    <name evidence="7" type="ORF">ACFL27_11580</name>
</gene>
<feature type="domain" description="CzcB-like barrel-sandwich hybrid" evidence="5">
    <location>
        <begin position="129"/>
        <end position="201"/>
    </location>
</feature>